<dbReference type="Proteomes" id="UP000185769">
    <property type="component" value="Unassembled WGS sequence"/>
</dbReference>
<comment type="similarity">
    <text evidence="2">Belongs to the acylphosphatase family.</text>
</comment>
<name>A0A1J4V5N1_9BACT</name>
<gene>
    <name evidence="4" type="ORF">AUJ22_00050</name>
</gene>
<feature type="domain" description="Acylphosphatase-like" evidence="3">
    <location>
        <begin position="1"/>
        <end position="95"/>
    </location>
</feature>
<evidence type="ECO:0000256" key="2">
    <source>
        <dbReference type="RuleBase" id="RU004168"/>
    </source>
</evidence>
<organism evidence="4 5">
    <name type="scientific">Candidatus Nomurabacteria bacterium CG1_02_31_12</name>
    <dbReference type="NCBI Taxonomy" id="1805280"/>
    <lineage>
        <taxon>Bacteria</taxon>
        <taxon>Candidatus Nomuraibacteriota</taxon>
    </lineage>
</organism>
<dbReference type="SUPFAM" id="SSF54975">
    <property type="entry name" value="Acylphosphatase/BLUF domain-like"/>
    <property type="match status" value="1"/>
</dbReference>
<dbReference type="STRING" id="1805280.AUJ22_00050"/>
<dbReference type="EMBL" id="MNVM01000002">
    <property type="protein sequence ID" value="OIO30101.1"/>
    <property type="molecule type" value="Genomic_DNA"/>
</dbReference>
<dbReference type="InterPro" id="IPR036046">
    <property type="entry name" value="Acylphosphatase-like_dom_sf"/>
</dbReference>
<dbReference type="AlphaFoldDB" id="A0A1J4V5N1"/>
<evidence type="ECO:0000313" key="4">
    <source>
        <dbReference type="EMBL" id="OIO30101.1"/>
    </source>
</evidence>
<evidence type="ECO:0000313" key="5">
    <source>
        <dbReference type="Proteomes" id="UP000185769"/>
    </source>
</evidence>
<comment type="caution">
    <text evidence="1">Lacks conserved residue(s) required for the propagation of feature annotation.</text>
</comment>
<dbReference type="Pfam" id="PF00708">
    <property type="entry name" value="Acylphosphatase"/>
    <property type="match status" value="1"/>
</dbReference>
<evidence type="ECO:0000256" key="1">
    <source>
        <dbReference type="PROSITE-ProRule" id="PRU00520"/>
    </source>
</evidence>
<dbReference type="Gene3D" id="3.30.70.100">
    <property type="match status" value="1"/>
</dbReference>
<comment type="caution">
    <text evidence="4">The sequence shown here is derived from an EMBL/GenBank/DDBJ whole genome shotgun (WGS) entry which is preliminary data.</text>
</comment>
<proteinExistence type="inferred from homology"/>
<protein>
    <recommendedName>
        <fullName evidence="3">Acylphosphatase-like domain-containing protein</fullName>
    </recommendedName>
</protein>
<evidence type="ECO:0000259" key="3">
    <source>
        <dbReference type="PROSITE" id="PS51160"/>
    </source>
</evidence>
<accession>A0A1J4V5N1</accession>
<dbReference type="InterPro" id="IPR001792">
    <property type="entry name" value="Acylphosphatase-like_dom"/>
</dbReference>
<dbReference type="PROSITE" id="PS51160">
    <property type="entry name" value="ACYLPHOSPHATASE_3"/>
    <property type="match status" value="1"/>
</dbReference>
<reference evidence="4 5" key="1">
    <citation type="journal article" date="2016" name="Environ. Microbiol.">
        <title>Genomic resolution of a cold subsurface aquifer community provides metabolic insights for novel microbes adapted to high CO concentrations.</title>
        <authorList>
            <person name="Probst A.J."/>
            <person name="Castelle C.J."/>
            <person name="Singh A."/>
            <person name="Brown C.T."/>
            <person name="Anantharaman K."/>
            <person name="Sharon I."/>
            <person name="Hug L.A."/>
            <person name="Burstein D."/>
            <person name="Emerson J.B."/>
            <person name="Thomas B.C."/>
            <person name="Banfield J.F."/>
        </authorList>
    </citation>
    <scope>NUCLEOTIDE SEQUENCE [LARGE SCALE GENOMIC DNA]</scope>
    <source>
        <strain evidence="4">CG1_02_31_12</strain>
    </source>
</reference>
<sequence length="98" mass="11582">MIKSIESTIWGKSLNHKYVLWVYNNATRLELKGIVFFKNDGSIKIIAEGEEKNLLFFIKKLQCGRYFFPIFSQIENFSIVWQTPKHEFENFSISEALE</sequence>